<dbReference type="OrthoDB" id="736010at2759"/>
<dbReference type="GO" id="GO:0043531">
    <property type="term" value="F:ADP binding"/>
    <property type="evidence" value="ECO:0007669"/>
    <property type="project" value="InterPro"/>
</dbReference>
<protein>
    <submittedName>
        <fullName evidence="2">Uncharacterized protein</fullName>
    </submittedName>
</protein>
<dbReference type="InterPro" id="IPR027417">
    <property type="entry name" value="P-loop_NTPase"/>
</dbReference>
<keyword evidence="3" id="KW-1185">Reference proteome</keyword>
<evidence type="ECO:0000313" key="3">
    <source>
        <dbReference type="Proteomes" id="UP000327013"/>
    </source>
</evidence>
<dbReference type="Proteomes" id="UP000327013">
    <property type="component" value="Chromosome 8"/>
</dbReference>
<proteinExistence type="predicted"/>
<reference evidence="2 3" key="1">
    <citation type="submission" date="2019-06" db="EMBL/GenBank/DDBJ databases">
        <title>A chromosomal-level reference genome of Carpinus fangiana (Coryloideae, Betulaceae).</title>
        <authorList>
            <person name="Yang X."/>
            <person name="Wang Z."/>
            <person name="Zhang L."/>
            <person name="Hao G."/>
            <person name="Liu J."/>
            <person name="Yang Y."/>
        </authorList>
    </citation>
    <scope>NUCLEOTIDE SEQUENCE [LARGE SCALE GENOMIC DNA]</scope>
    <source>
        <strain evidence="2">Cfa_2016G</strain>
        <tissue evidence="2">Leaf</tissue>
    </source>
</reference>
<dbReference type="SUPFAM" id="SSF52540">
    <property type="entry name" value="P-loop containing nucleoside triphosphate hydrolases"/>
    <property type="match status" value="1"/>
</dbReference>
<dbReference type="InterPro" id="IPR042197">
    <property type="entry name" value="Apaf_helical"/>
</dbReference>
<dbReference type="PANTHER" id="PTHR36766">
    <property type="entry name" value="PLANT BROAD-SPECTRUM MILDEW RESISTANCE PROTEIN RPW8"/>
    <property type="match status" value="1"/>
</dbReference>
<name>A0A5N6RXK4_9ROSI</name>
<accession>A0A5N6RXK4</accession>
<dbReference type="Gene3D" id="1.10.8.430">
    <property type="entry name" value="Helical domain of apoptotic protease-activating factors"/>
    <property type="match status" value="1"/>
</dbReference>
<organism evidence="2 3">
    <name type="scientific">Carpinus fangiana</name>
    <dbReference type="NCBI Taxonomy" id="176857"/>
    <lineage>
        <taxon>Eukaryota</taxon>
        <taxon>Viridiplantae</taxon>
        <taxon>Streptophyta</taxon>
        <taxon>Embryophyta</taxon>
        <taxon>Tracheophyta</taxon>
        <taxon>Spermatophyta</taxon>
        <taxon>Magnoliopsida</taxon>
        <taxon>eudicotyledons</taxon>
        <taxon>Gunneridae</taxon>
        <taxon>Pentapetalae</taxon>
        <taxon>rosids</taxon>
        <taxon>fabids</taxon>
        <taxon>Fagales</taxon>
        <taxon>Betulaceae</taxon>
        <taxon>Carpinus</taxon>
    </lineage>
</organism>
<dbReference type="AlphaFoldDB" id="A0A5N6RXK4"/>
<dbReference type="GO" id="GO:0006952">
    <property type="term" value="P:defense response"/>
    <property type="evidence" value="ECO:0007669"/>
    <property type="project" value="UniProtKB-KW"/>
</dbReference>
<dbReference type="EMBL" id="CM017328">
    <property type="protein sequence ID" value="KAE8125644.1"/>
    <property type="molecule type" value="Genomic_DNA"/>
</dbReference>
<sequence>MGIDVEVKVAVLNNEEAWQLFSRNAENDVSLEDIRPFAEAIARECCGLPLALVTMGVAMRKKTKVEPWMHALNELQRPVLVHHTSQIRSISH</sequence>
<evidence type="ECO:0000256" key="1">
    <source>
        <dbReference type="ARBA" id="ARBA00022821"/>
    </source>
</evidence>
<dbReference type="PANTHER" id="PTHR36766:SF58">
    <property type="entry name" value="NB-ARC DOMAIN-CONTAINING PROTEIN"/>
    <property type="match status" value="1"/>
</dbReference>
<gene>
    <name evidence="2" type="ORF">FH972_020424</name>
</gene>
<keyword evidence="1" id="KW-0611">Plant defense</keyword>
<evidence type="ECO:0000313" key="2">
    <source>
        <dbReference type="EMBL" id="KAE8125644.1"/>
    </source>
</evidence>